<keyword evidence="8 10" id="KW-1133">Transmembrane helix</keyword>
<evidence type="ECO:0000256" key="10">
    <source>
        <dbReference type="SAM" id="Phobius"/>
    </source>
</evidence>
<dbReference type="GO" id="GO:0005886">
    <property type="term" value="C:plasma membrane"/>
    <property type="evidence" value="ECO:0007669"/>
    <property type="project" value="UniProtKB-SubCell"/>
</dbReference>
<keyword evidence="13" id="KW-1185">Reference proteome</keyword>
<keyword evidence="9 10" id="KW-0472">Membrane</keyword>
<dbReference type="AlphaFoldDB" id="A0A2N8ZGU5"/>
<keyword evidence="5" id="KW-0997">Cell inner membrane</keyword>
<keyword evidence="4" id="KW-1003">Cell membrane</keyword>
<organism evidence="12 13">
    <name type="scientific">Vibrio tapetis subsp. tapetis</name>
    <dbReference type="NCBI Taxonomy" id="1671868"/>
    <lineage>
        <taxon>Bacteria</taxon>
        <taxon>Pseudomonadati</taxon>
        <taxon>Pseudomonadota</taxon>
        <taxon>Gammaproteobacteria</taxon>
        <taxon>Vibrionales</taxon>
        <taxon>Vibrionaceae</taxon>
        <taxon>Vibrio</taxon>
    </lineage>
</organism>
<sequence length="308" mass="33892">MPSQLVQRFQLNRTANKAIEFVAQAQGKISLFLTLLFIALSAWIVGQLAWGLAYQDQKVTRWTPIPVSSTSSSGANSQGQQQAVTRLLDAHLFGRYSQQTAPKPVAAKVVDAPKTRLNLVLVGAVASRSGDKSLAVVANRGKQNTYGIGETIDGTRAVLKVVMIDRVIIENQGQDETLMLEGVKYSKLSESQQQQNTQASGTKGLPAEQLEQIRREITQNPQQIMQYIRLSQVKKDGRVMGYRVGPGKNRELFDSVGLKQGDIATRINGADLSDPAAMGKIWQSISELTELNLTVERNGQQHDIFIEF</sequence>
<reference evidence="12 13" key="1">
    <citation type="submission" date="2017-10" db="EMBL/GenBank/DDBJ databases">
        <authorList>
            <person name="Banno H."/>
            <person name="Chua N.-H."/>
        </authorList>
    </citation>
    <scope>NUCLEOTIDE SEQUENCE [LARGE SCALE GENOMIC DNA]</scope>
    <source>
        <strain evidence="12">Vibrio tapetis CECT4600</strain>
    </source>
</reference>
<evidence type="ECO:0000256" key="8">
    <source>
        <dbReference type="ARBA" id="ARBA00022989"/>
    </source>
</evidence>
<feature type="domain" description="Type II secretion system protein GspC N-terminal" evidence="11">
    <location>
        <begin position="35"/>
        <end position="180"/>
    </location>
</feature>
<dbReference type="SUPFAM" id="SSF50156">
    <property type="entry name" value="PDZ domain-like"/>
    <property type="match status" value="1"/>
</dbReference>
<dbReference type="KEGG" id="vta:A3119"/>
<evidence type="ECO:0000256" key="2">
    <source>
        <dbReference type="ARBA" id="ARBA00007986"/>
    </source>
</evidence>
<evidence type="ECO:0000256" key="9">
    <source>
        <dbReference type="ARBA" id="ARBA00023136"/>
    </source>
</evidence>
<feature type="transmembrane region" description="Helical" evidence="10">
    <location>
        <begin position="29"/>
        <end position="53"/>
    </location>
</feature>
<dbReference type="Pfam" id="PF11356">
    <property type="entry name" value="T2SSC"/>
    <property type="match status" value="1"/>
</dbReference>
<dbReference type="GO" id="GO:0015627">
    <property type="term" value="C:type II protein secretion system complex"/>
    <property type="evidence" value="ECO:0007669"/>
    <property type="project" value="InterPro"/>
</dbReference>
<comment type="subcellular location">
    <subcellularLocation>
        <location evidence="1">Cell inner membrane</location>
    </subcellularLocation>
</comment>
<dbReference type="GO" id="GO:0015628">
    <property type="term" value="P:protein secretion by the type II secretion system"/>
    <property type="evidence" value="ECO:0007669"/>
    <property type="project" value="InterPro"/>
</dbReference>
<dbReference type="OrthoDB" id="1491375at2"/>
<dbReference type="NCBIfam" id="TIGR01713">
    <property type="entry name" value="typeII_sec_gspC"/>
    <property type="match status" value="1"/>
</dbReference>
<proteinExistence type="inferred from homology"/>
<evidence type="ECO:0000256" key="3">
    <source>
        <dbReference type="ARBA" id="ARBA00022448"/>
    </source>
</evidence>
<dbReference type="InterPro" id="IPR024961">
    <property type="entry name" value="T2SS_GspC_N"/>
</dbReference>
<protein>
    <submittedName>
        <fullName evidence="12">Type II secretion system protein C</fullName>
    </submittedName>
</protein>
<dbReference type="InterPro" id="IPR036034">
    <property type="entry name" value="PDZ_sf"/>
</dbReference>
<keyword evidence="6 10" id="KW-0812">Transmembrane</keyword>
<evidence type="ECO:0000256" key="4">
    <source>
        <dbReference type="ARBA" id="ARBA00022475"/>
    </source>
</evidence>
<keyword evidence="3" id="KW-0813">Transport</keyword>
<dbReference type="EMBL" id="LT960611">
    <property type="protein sequence ID" value="SON51085.1"/>
    <property type="molecule type" value="Genomic_DNA"/>
</dbReference>
<dbReference type="InterPro" id="IPR001639">
    <property type="entry name" value="T2SS_protein-GspC"/>
</dbReference>
<evidence type="ECO:0000256" key="7">
    <source>
        <dbReference type="ARBA" id="ARBA00022927"/>
    </source>
</evidence>
<dbReference type="Proteomes" id="UP000235828">
    <property type="component" value="Chromosome A"/>
</dbReference>
<comment type="similarity">
    <text evidence="2">Belongs to the GSP C family.</text>
</comment>
<gene>
    <name evidence="12" type="primary">epsC</name>
    <name evidence="12" type="ORF">VTAP4600_A3119</name>
</gene>
<evidence type="ECO:0000256" key="1">
    <source>
        <dbReference type="ARBA" id="ARBA00004533"/>
    </source>
</evidence>
<dbReference type="Gene3D" id="2.30.42.10">
    <property type="match status" value="1"/>
</dbReference>
<evidence type="ECO:0000313" key="12">
    <source>
        <dbReference type="EMBL" id="SON51085.1"/>
    </source>
</evidence>
<dbReference type="RefSeq" id="WP_102523470.1">
    <property type="nucleotide sequence ID" value="NZ_LT960611.1"/>
</dbReference>
<name>A0A2N8ZGU5_9VIBR</name>
<evidence type="ECO:0000259" key="11">
    <source>
        <dbReference type="Pfam" id="PF11356"/>
    </source>
</evidence>
<keyword evidence="7" id="KW-0653">Protein transport</keyword>
<dbReference type="Gene3D" id="2.30.30.830">
    <property type="match status" value="1"/>
</dbReference>
<evidence type="ECO:0000256" key="6">
    <source>
        <dbReference type="ARBA" id="ARBA00022692"/>
    </source>
</evidence>
<accession>A0A2N8ZGU5</accession>
<evidence type="ECO:0000256" key="5">
    <source>
        <dbReference type="ARBA" id="ARBA00022519"/>
    </source>
</evidence>
<evidence type="ECO:0000313" key="13">
    <source>
        <dbReference type="Proteomes" id="UP000235828"/>
    </source>
</evidence>